<dbReference type="InterPro" id="IPR041628">
    <property type="entry name" value="ChlI/MoxR_AAA_lid"/>
</dbReference>
<dbReference type="SUPFAM" id="SSF52540">
    <property type="entry name" value="P-loop containing nucleoside triphosphate hydrolases"/>
    <property type="match status" value="1"/>
</dbReference>
<feature type="domain" description="ChlI/MoxR AAA lid" evidence="6">
    <location>
        <begin position="262"/>
        <end position="332"/>
    </location>
</feature>
<evidence type="ECO:0000259" key="6">
    <source>
        <dbReference type="Pfam" id="PF17863"/>
    </source>
</evidence>
<reference evidence="7 8" key="1">
    <citation type="submission" date="2019-06" db="EMBL/GenBank/DDBJ databases">
        <title>Lysobacter alkalisoli sp. nov. isolated from saline-alkali soil.</title>
        <authorList>
            <person name="Sun J.-Q."/>
            <person name="Xu L."/>
        </authorList>
    </citation>
    <scope>NUCLEOTIDE SEQUENCE [LARGE SCALE GENOMIC DNA]</scope>
    <source>
        <strain evidence="7 8">SJ-36</strain>
    </source>
</reference>
<feature type="region of interest" description="Disordered" evidence="4">
    <location>
        <begin position="1"/>
        <end position="20"/>
    </location>
</feature>
<dbReference type="InterPro" id="IPR050764">
    <property type="entry name" value="CbbQ/NirQ/NorQ/GpvN"/>
</dbReference>
<protein>
    <submittedName>
        <fullName evidence="7">MoxR family ATPase</fullName>
    </submittedName>
</protein>
<evidence type="ECO:0000256" key="2">
    <source>
        <dbReference type="ARBA" id="ARBA00022840"/>
    </source>
</evidence>
<organism evidence="7 8">
    <name type="scientific">Marilutibacter alkalisoli</name>
    <dbReference type="NCBI Taxonomy" id="2591633"/>
    <lineage>
        <taxon>Bacteria</taxon>
        <taxon>Pseudomonadati</taxon>
        <taxon>Pseudomonadota</taxon>
        <taxon>Gammaproteobacteria</taxon>
        <taxon>Lysobacterales</taxon>
        <taxon>Lysobacteraceae</taxon>
        <taxon>Marilutibacter</taxon>
    </lineage>
</organism>
<dbReference type="Gene3D" id="1.10.8.80">
    <property type="entry name" value="Magnesium chelatase subunit I, C-Terminal domain"/>
    <property type="match status" value="1"/>
</dbReference>
<dbReference type="AlphaFoldDB" id="A0A514BW46"/>
<keyword evidence="8" id="KW-1185">Reference proteome</keyword>
<evidence type="ECO:0000259" key="5">
    <source>
        <dbReference type="Pfam" id="PF07726"/>
    </source>
</evidence>
<keyword evidence="2" id="KW-0067">ATP-binding</keyword>
<dbReference type="InterPro" id="IPR027417">
    <property type="entry name" value="P-loop_NTPase"/>
</dbReference>
<evidence type="ECO:0000256" key="1">
    <source>
        <dbReference type="ARBA" id="ARBA00022741"/>
    </source>
</evidence>
<dbReference type="PANTHER" id="PTHR42759">
    <property type="entry name" value="MOXR FAMILY PROTEIN"/>
    <property type="match status" value="1"/>
</dbReference>
<proteinExistence type="inferred from homology"/>
<dbReference type="RefSeq" id="WP_141624903.1">
    <property type="nucleotide sequence ID" value="NZ_CP041242.1"/>
</dbReference>
<dbReference type="KEGG" id="lyj:FKV23_16815"/>
<dbReference type="FunFam" id="3.40.50.300:FF:000640">
    <property type="entry name" value="MoxR family ATPase"/>
    <property type="match status" value="1"/>
</dbReference>
<feature type="domain" description="ATPase AAA-3" evidence="5">
    <location>
        <begin position="64"/>
        <end position="194"/>
    </location>
</feature>
<evidence type="ECO:0000256" key="4">
    <source>
        <dbReference type="SAM" id="MobiDB-lite"/>
    </source>
</evidence>
<dbReference type="GO" id="GO:0005524">
    <property type="term" value="F:ATP binding"/>
    <property type="evidence" value="ECO:0007669"/>
    <property type="project" value="UniProtKB-KW"/>
</dbReference>
<dbReference type="EMBL" id="CP041242">
    <property type="protein sequence ID" value="QDH71572.1"/>
    <property type="molecule type" value="Genomic_DNA"/>
</dbReference>
<dbReference type="PANTHER" id="PTHR42759:SF1">
    <property type="entry name" value="MAGNESIUM-CHELATASE SUBUNIT CHLD"/>
    <property type="match status" value="1"/>
</dbReference>
<sequence length="343" mass="36459">MTANELPPQHAAPPSAEASPVTTAVAGDGLAERAAAIRDEVGKAFIGQPEVLDQILVALLAGGHVLIEGVPGLGKTLLVRSLSQALDCSYARVQFTPDLMPSDISGHAVWNPKSETFNIRRGPIFTHLLLADEINRAPAKTQSALLEAMAELQVTIEGKSFPLPPPFMTMATQNPVEQEGTYPLPEAQLDRFLLKVLIDYPDRDDEKRMVAAVSRGQTAASFDLSQVQCVAGPDDIVAMQAATAQVAVDDAVIDYAVRIVAATRDWAGIAMGAGPRGSLALVRAARAQAVLAGRDFVTPDDVREIALPALRHRIALAPELQIEGQTPDAVLKALLAKVEAPRQ</sequence>
<gene>
    <name evidence="7" type="ORF">FKV23_16815</name>
</gene>
<accession>A0A514BW46</accession>
<dbReference type="CDD" id="cd00009">
    <property type="entry name" value="AAA"/>
    <property type="match status" value="1"/>
</dbReference>
<evidence type="ECO:0000313" key="8">
    <source>
        <dbReference type="Proteomes" id="UP000317199"/>
    </source>
</evidence>
<dbReference type="GO" id="GO:0016887">
    <property type="term" value="F:ATP hydrolysis activity"/>
    <property type="evidence" value="ECO:0007669"/>
    <property type="project" value="InterPro"/>
</dbReference>
<dbReference type="Gene3D" id="3.40.50.300">
    <property type="entry name" value="P-loop containing nucleotide triphosphate hydrolases"/>
    <property type="match status" value="1"/>
</dbReference>
<name>A0A514BW46_9GAMM</name>
<comment type="similarity">
    <text evidence="3">Belongs to the MoxR family.</text>
</comment>
<dbReference type="PIRSF" id="PIRSF002849">
    <property type="entry name" value="AAA_ATPase_chaperone_MoxR_prd"/>
    <property type="match status" value="1"/>
</dbReference>
<keyword evidence="1" id="KW-0547">Nucleotide-binding</keyword>
<dbReference type="InterPro" id="IPR011703">
    <property type="entry name" value="ATPase_AAA-3"/>
</dbReference>
<evidence type="ECO:0000256" key="3">
    <source>
        <dbReference type="ARBA" id="ARBA00061607"/>
    </source>
</evidence>
<dbReference type="Pfam" id="PF07726">
    <property type="entry name" value="AAA_3"/>
    <property type="match status" value="1"/>
</dbReference>
<dbReference type="Proteomes" id="UP000317199">
    <property type="component" value="Chromosome"/>
</dbReference>
<dbReference type="OrthoDB" id="9808397at2"/>
<evidence type="ECO:0000313" key="7">
    <source>
        <dbReference type="EMBL" id="QDH71572.1"/>
    </source>
</evidence>
<dbReference type="Pfam" id="PF17863">
    <property type="entry name" value="AAA_lid_2"/>
    <property type="match status" value="1"/>
</dbReference>